<evidence type="ECO:0000259" key="4">
    <source>
        <dbReference type="Pfam" id="PF00589"/>
    </source>
</evidence>
<dbReference type="Pfam" id="PF00589">
    <property type="entry name" value="Phage_integrase"/>
    <property type="match status" value="1"/>
</dbReference>
<evidence type="ECO:0000256" key="1">
    <source>
        <dbReference type="ARBA" id="ARBA00008857"/>
    </source>
</evidence>
<dbReference type="InterPro" id="IPR050090">
    <property type="entry name" value="Tyrosine_recombinase_XerCD"/>
</dbReference>
<evidence type="ECO:0000256" key="3">
    <source>
        <dbReference type="ARBA" id="ARBA00023172"/>
    </source>
</evidence>
<dbReference type="GO" id="GO:0015074">
    <property type="term" value="P:DNA integration"/>
    <property type="evidence" value="ECO:0007669"/>
    <property type="project" value="InterPro"/>
</dbReference>
<dbReference type="GO" id="GO:0006310">
    <property type="term" value="P:DNA recombination"/>
    <property type="evidence" value="ECO:0007669"/>
    <property type="project" value="UniProtKB-KW"/>
</dbReference>
<dbReference type="InterPro" id="IPR002104">
    <property type="entry name" value="Integrase_catalytic"/>
</dbReference>
<feature type="non-terminal residue" evidence="6">
    <location>
        <position position="1"/>
    </location>
</feature>
<gene>
    <name evidence="6" type="ORF">IAB08_07335</name>
</gene>
<sequence length="379" mass="42928">PKTMLCWLGILAEEARSEGRQRRAEIWRTTSNSFSRFLGGKDIGFCQMKGRLIQRYENYLLTGGLCPNTTSFYLRNLRSAYSKAVKAKLCPAPRQNPFAEVYTGVAKTRKRAVCADTLRAIRKLDLDERPDLDYARNLFLLSFYTRGMAFADMAGLRRSDLKEGILCYVRRKTGRPLFVHWEGRMQEAVEALWRNAEAMGQERGAKPFRRDAGVPDGRLPALGKGAGTAQSIACAEGWDDKEALACSKKRDAVWNKERRRKRNRKESESCGRARFDQGEGYLLPIIRDGESHARSSYRNVQYKVNQCLKEIGRMLGLKTPLTMYVARHSWASLAKSREVPLSVISDGLGHASERVTRIYLASLDMNAVDEANRMIINGI</sequence>
<feature type="domain" description="Phage integrase SAM-like" evidence="5">
    <location>
        <begin position="11"/>
        <end position="91"/>
    </location>
</feature>
<dbReference type="Proteomes" id="UP000823612">
    <property type="component" value="Unassembled WGS sequence"/>
</dbReference>
<dbReference type="PANTHER" id="PTHR30349">
    <property type="entry name" value="PHAGE INTEGRASE-RELATED"/>
    <property type="match status" value="1"/>
</dbReference>
<reference evidence="6" key="1">
    <citation type="submission" date="2020-10" db="EMBL/GenBank/DDBJ databases">
        <authorList>
            <person name="Gilroy R."/>
        </authorList>
    </citation>
    <scope>NUCLEOTIDE SEQUENCE</scope>
    <source>
        <strain evidence="6">2889</strain>
    </source>
</reference>
<comment type="similarity">
    <text evidence="1">Belongs to the 'phage' integrase family.</text>
</comment>
<dbReference type="Gene3D" id="1.10.443.10">
    <property type="entry name" value="Intergrase catalytic core"/>
    <property type="match status" value="1"/>
</dbReference>
<protein>
    <submittedName>
        <fullName evidence="6">Site-specific integrase</fullName>
    </submittedName>
</protein>
<keyword evidence="3" id="KW-0233">DNA recombination</keyword>
<accession>A0A9D9H387</accession>
<keyword evidence="2" id="KW-0238">DNA-binding</keyword>
<dbReference type="InterPro" id="IPR010998">
    <property type="entry name" value="Integrase_recombinase_N"/>
</dbReference>
<dbReference type="PANTHER" id="PTHR30349:SF64">
    <property type="entry name" value="PROPHAGE INTEGRASE INTD-RELATED"/>
    <property type="match status" value="1"/>
</dbReference>
<dbReference type="Pfam" id="PF13102">
    <property type="entry name" value="Phage_int_SAM_5"/>
    <property type="match status" value="1"/>
</dbReference>
<dbReference type="AlphaFoldDB" id="A0A9D9H387"/>
<dbReference type="EMBL" id="JADIMZ010000109">
    <property type="protein sequence ID" value="MBO8433088.1"/>
    <property type="molecule type" value="Genomic_DNA"/>
</dbReference>
<dbReference type="InterPro" id="IPR013762">
    <property type="entry name" value="Integrase-like_cat_sf"/>
</dbReference>
<dbReference type="InterPro" id="IPR011010">
    <property type="entry name" value="DNA_brk_join_enz"/>
</dbReference>
<name>A0A9D9H387_9BACT</name>
<dbReference type="SUPFAM" id="SSF56349">
    <property type="entry name" value="DNA breaking-rejoining enzymes"/>
    <property type="match status" value="1"/>
</dbReference>
<dbReference type="GO" id="GO:0003677">
    <property type="term" value="F:DNA binding"/>
    <property type="evidence" value="ECO:0007669"/>
    <property type="project" value="UniProtKB-KW"/>
</dbReference>
<organism evidence="6 7">
    <name type="scientific">Candidatus Pullibacteroides excrementavium</name>
    <dbReference type="NCBI Taxonomy" id="2840905"/>
    <lineage>
        <taxon>Bacteria</taxon>
        <taxon>Pseudomonadati</taxon>
        <taxon>Bacteroidota</taxon>
        <taxon>Bacteroidia</taxon>
        <taxon>Bacteroidales</taxon>
        <taxon>Candidatus Pullibacteroides</taxon>
    </lineage>
</organism>
<comment type="caution">
    <text evidence="6">The sequence shown here is derived from an EMBL/GenBank/DDBJ whole genome shotgun (WGS) entry which is preliminary data.</text>
</comment>
<feature type="domain" description="Tyr recombinase" evidence="4">
    <location>
        <begin position="296"/>
        <end position="363"/>
    </location>
</feature>
<dbReference type="InterPro" id="IPR025269">
    <property type="entry name" value="SAM-like_dom"/>
</dbReference>
<evidence type="ECO:0000256" key="2">
    <source>
        <dbReference type="ARBA" id="ARBA00023125"/>
    </source>
</evidence>
<dbReference type="Gene3D" id="1.10.150.130">
    <property type="match status" value="1"/>
</dbReference>
<evidence type="ECO:0000259" key="5">
    <source>
        <dbReference type="Pfam" id="PF13102"/>
    </source>
</evidence>
<evidence type="ECO:0000313" key="6">
    <source>
        <dbReference type="EMBL" id="MBO8433088.1"/>
    </source>
</evidence>
<proteinExistence type="inferred from homology"/>
<evidence type="ECO:0000313" key="7">
    <source>
        <dbReference type="Proteomes" id="UP000823612"/>
    </source>
</evidence>
<reference evidence="6" key="2">
    <citation type="journal article" date="2021" name="PeerJ">
        <title>Extensive microbial diversity within the chicken gut microbiome revealed by metagenomics and culture.</title>
        <authorList>
            <person name="Gilroy R."/>
            <person name="Ravi A."/>
            <person name="Getino M."/>
            <person name="Pursley I."/>
            <person name="Horton D.L."/>
            <person name="Alikhan N.F."/>
            <person name="Baker D."/>
            <person name="Gharbi K."/>
            <person name="Hall N."/>
            <person name="Watson M."/>
            <person name="Adriaenssens E.M."/>
            <person name="Foster-Nyarko E."/>
            <person name="Jarju S."/>
            <person name="Secka A."/>
            <person name="Antonio M."/>
            <person name="Oren A."/>
            <person name="Chaudhuri R.R."/>
            <person name="La Ragione R."/>
            <person name="Hildebrand F."/>
            <person name="Pallen M.J."/>
        </authorList>
    </citation>
    <scope>NUCLEOTIDE SEQUENCE</scope>
    <source>
        <strain evidence="6">2889</strain>
    </source>
</reference>